<dbReference type="EMBL" id="HG994586">
    <property type="protein sequence ID" value="CAF3001140.1"/>
    <property type="molecule type" value="Genomic_DNA"/>
</dbReference>
<reference evidence="2" key="1">
    <citation type="submission" date="2021-02" db="EMBL/GenBank/DDBJ databases">
        <authorList>
            <person name="Bekaert M."/>
        </authorList>
    </citation>
    <scope>NUCLEOTIDE SEQUENCE</scope>
    <source>
        <strain evidence="2">IoA-00</strain>
    </source>
</reference>
<name>A0A7R8HC49_LEPSM</name>
<dbReference type="AlphaFoldDB" id="A0A7R8HC49"/>
<protein>
    <submittedName>
        <fullName evidence="2">(salmon louse) hypothetical protein</fullName>
    </submittedName>
</protein>
<gene>
    <name evidence="2" type="ORF">LSAA_13380</name>
</gene>
<proteinExistence type="predicted"/>
<accession>A0A7R8HC49</accession>
<evidence type="ECO:0000313" key="2">
    <source>
        <dbReference type="EMBL" id="CAF3001140.1"/>
    </source>
</evidence>
<evidence type="ECO:0000313" key="3">
    <source>
        <dbReference type="Proteomes" id="UP000675881"/>
    </source>
</evidence>
<dbReference type="Proteomes" id="UP000675881">
    <property type="component" value="Chromosome 7"/>
</dbReference>
<sequence length="124" mass="14665">MCCITNEMLEKEVEEIWSEIKLPEDEREKQRDRLERGLENGFLSKDLEKLLGKFEERVTSLKTLKTKLIEHRKKVEMLTVEELTKARKENLLAVREVEDLEESSYDGKVKNVDLESQRSRDHSS</sequence>
<feature type="region of interest" description="Disordered" evidence="1">
    <location>
        <begin position="101"/>
        <end position="124"/>
    </location>
</feature>
<evidence type="ECO:0000256" key="1">
    <source>
        <dbReference type="SAM" id="MobiDB-lite"/>
    </source>
</evidence>
<keyword evidence="3" id="KW-1185">Reference proteome</keyword>
<feature type="compositionally biased region" description="Basic and acidic residues" evidence="1">
    <location>
        <begin position="105"/>
        <end position="124"/>
    </location>
</feature>
<organism evidence="2 3">
    <name type="scientific">Lepeophtheirus salmonis</name>
    <name type="common">Salmon louse</name>
    <name type="synonym">Caligus salmonis</name>
    <dbReference type="NCBI Taxonomy" id="72036"/>
    <lineage>
        <taxon>Eukaryota</taxon>
        <taxon>Metazoa</taxon>
        <taxon>Ecdysozoa</taxon>
        <taxon>Arthropoda</taxon>
        <taxon>Crustacea</taxon>
        <taxon>Multicrustacea</taxon>
        <taxon>Hexanauplia</taxon>
        <taxon>Copepoda</taxon>
        <taxon>Siphonostomatoida</taxon>
        <taxon>Caligidae</taxon>
        <taxon>Lepeophtheirus</taxon>
    </lineage>
</organism>